<reference evidence="4 5" key="1">
    <citation type="submission" date="2024-05" db="EMBL/GenBank/DDBJ databases">
        <title>Long read based assembly of the Candida bracarensis genome reveals expanded adhesin content.</title>
        <authorList>
            <person name="Marcet-Houben M."/>
            <person name="Ksiezopolska E."/>
            <person name="Gabaldon T."/>
        </authorList>
    </citation>
    <scope>NUCLEOTIDE SEQUENCE [LARGE SCALE GENOMIC DNA]</scope>
    <source>
        <strain evidence="4 5">CBM6</strain>
    </source>
</reference>
<protein>
    <submittedName>
        <fullName evidence="4">Coupling of ubiquitin conjugation to ER degradation protein 1</fullName>
    </submittedName>
</protein>
<gene>
    <name evidence="4" type="ORF">RNJ44_03291</name>
</gene>
<proteinExistence type="predicted"/>
<evidence type="ECO:0000313" key="4">
    <source>
        <dbReference type="EMBL" id="KAL3234529.1"/>
    </source>
</evidence>
<dbReference type="InterPro" id="IPR003892">
    <property type="entry name" value="CUE"/>
</dbReference>
<keyword evidence="2" id="KW-1133">Transmembrane helix</keyword>
<sequence>MEQNTVIALVTVCIGIFIAKWFASPKEHPSARGLTNTQLSSSGNANSNARAAHSPTTARRTSRRPVTQAMIDTVRNVAPSLHIEQIRYDLESTGSVETTVERFLSGQTFPFPPDYVPESENTSSSQNHTMAEPSDFRKRSNIKPDNLISKFNVDLDQDMSNLDFKSLDIEERKKLLVWEARKNMEKRLETDEEMASLIK</sequence>
<dbReference type="InterPro" id="IPR041158">
    <property type="entry name" value="Cue1_U7BR"/>
</dbReference>
<feature type="compositionally biased region" description="Polar residues" evidence="1">
    <location>
        <begin position="119"/>
        <end position="129"/>
    </location>
</feature>
<dbReference type="CDD" id="cd14424">
    <property type="entry name" value="CUE_Cue1p_like"/>
    <property type="match status" value="1"/>
</dbReference>
<dbReference type="SMART" id="SM00546">
    <property type="entry name" value="CUE"/>
    <property type="match status" value="1"/>
</dbReference>
<feature type="region of interest" description="Disordered" evidence="1">
    <location>
        <begin position="27"/>
        <end position="67"/>
    </location>
</feature>
<dbReference type="Pfam" id="PF18499">
    <property type="entry name" value="Cue1_U7BR"/>
    <property type="match status" value="1"/>
</dbReference>
<accession>A0ABR4NZC7</accession>
<dbReference type="Gene3D" id="1.10.8.10">
    <property type="entry name" value="DNA helicase RuvA subunit, C-terminal domain"/>
    <property type="match status" value="1"/>
</dbReference>
<feature type="domain" description="CUE" evidence="3">
    <location>
        <begin position="66"/>
        <end position="108"/>
    </location>
</feature>
<feature type="region of interest" description="Disordered" evidence="1">
    <location>
        <begin position="117"/>
        <end position="141"/>
    </location>
</feature>
<keyword evidence="2" id="KW-0812">Transmembrane</keyword>
<dbReference type="PROSITE" id="PS51140">
    <property type="entry name" value="CUE"/>
    <property type="match status" value="1"/>
</dbReference>
<evidence type="ECO:0000256" key="2">
    <source>
        <dbReference type="SAM" id="Phobius"/>
    </source>
</evidence>
<feature type="compositionally biased region" description="Low complexity" evidence="1">
    <location>
        <begin position="40"/>
        <end position="67"/>
    </location>
</feature>
<dbReference type="Gene3D" id="1.10.287.4310">
    <property type="match status" value="1"/>
</dbReference>
<evidence type="ECO:0000259" key="3">
    <source>
        <dbReference type="PROSITE" id="PS51140"/>
    </source>
</evidence>
<organism evidence="4 5">
    <name type="scientific">Nakaseomyces bracarensis</name>
    <dbReference type="NCBI Taxonomy" id="273131"/>
    <lineage>
        <taxon>Eukaryota</taxon>
        <taxon>Fungi</taxon>
        <taxon>Dikarya</taxon>
        <taxon>Ascomycota</taxon>
        <taxon>Saccharomycotina</taxon>
        <taxon>Saccharomycetes</taxon>
        <taxon>Saccharomycetales</taxon>
        <taxon>Saccharomycetaceae</taxon>
        <taxon>Nakaseomyces</taxon>
    </lineage>
</organism>
<dbReference type="Proteomes" id="UP001623330">
    <property type="component" value="Unassembled WGS sequence"/>
</dbReference>
<keyword evidence="5" id="KW-1185">Reference proteome</keyword>
<comment type="caution">
    <text evidence="4">The sequence shown here is derived from an EMBL/GenBank/DDBJ whole genome shotgun (WGS) entry which is preliminary data.</text>
</comment>
<keyword evidence="2" id="KW-0472">Membrane</keyword>
<dbReference type="Pfam" id="PF02845">
    <property type="entry name" value="CUE"/>
    <property type="match status" value="1"/>
</dbReference>
<evidence type="ECO:0000256" key="1">
    <source>
        <dbReference type="SAM" id="MobiDB-lite"/>
    </source>
</evidence>
<name>A0ABR4NZC7_9SACH</name>
<dbReference type="EMBL" id="JBEVYD010000003">
    <property type="protein sequence ID" value="KAL3234529.1"/>
    <property type="molecule type" value="Genomic_DNA"/>
</dbReference>
<feature type="transmembrane region" description="Helical" evidence="2">
    <location>
        <begin position="6"/>
        <end position="23"/>
    </location>
</feature>
<evidence type="ECO:0000313" key="5">
    <source>
        <dbReference type="Proteomes" id="UP001623330"/>
    </source>
</evidence>